<evidence type="ECO:0000256" key="1">
    <source>
        <dbReference type="SAM" id="SignalP"/>
    </source>
</evidence>
<evidence type="ECO:0000313" key="2">
    <source>
        <dbReference type="EMBL" id="MXQ65290.1"/>
    </source>
</evidence>
<dbReference type="PROSITE" id="PS51318">
    <property type="entry name" value="TAT"/>
    <property type="match status" value="1"/>
</dbReference>
<evidence type="ECO:0008006" key="4">
    <source>
        <dbReference type="Google" id="ProtNLM"/>
    </source>
</evidence>
<feature type="signal peptide" evidence="1">
    <location>
        <begin position="1"/>
        <end position="18"/>
    </location>
</feature>
<dbReference type="Proteomes" id="UP000431901">
    <property type="component" value="Unassembled WGS sequence"/>
</dbReference>
<accession>A0A6I4W904</accession>
<keyword evidence="1" id="KW-0732">Signal</keyword>
<sequence>MKLRRSLTGTALAALALAAPQTTLPRALAKGVVPCHGGTGDARALAKAFRAGGEIHLAKECVYTVKAPAAARAALPRVTRDTGVDGAGSAIQWSGPRALLDIAPDANVTFTDVRLENTSGGAQIAVGKGGHLIIGGGSHFFGLNA</sequence>
<feature type="chain" id="PRO_5038775218" description="Pectate lyase" evidence="1">
    <location>
        <begin position="19"/>
        <end position="145"/>
    </location>
</feature>
<dbReference type="EMBL" id="WUTW01000002">
    <property type="protein sequence ID" value="MXQ65290.1"/>
    <property type="molecule type" value="Genomic_DNA"/>
</dbReference>
<name>A0A6I4W904_9ACTN</name>
<organism evidence="2 3">
    <name type="scientific">Actinomadura rayongensis</name>
    <dbReference type="NCBI Taxonomy" id="1429076"/>
    <lineage>
        <taxon>Bacteria</taxon>
        <taxon>Bacillati</taxon>
        <taxon>Actinomycetota</taxon>
        <taxon>Actinomycetes</taxon>
        <taxon>Streptosporangiales</taxon>
        <taxon>Thermomonosporaceae</taxon>
        <taxon>Actinomadura</taxon>
    </lineage>
</organism>
<dbReference type="RefSeq" id="WP_161103406.1">
    <property type="nucleotide sequence ID" value="NZ_JBHLYI010000010.1"/>
</dbReference>
<dbReference type="AlphaFoldDB" id="A0A6I4W904"/>
<evidence type="ECO:0000313" key="3">
    <source>
        <dbReference type="Proteomes" id="UP000431901"/>
    </source>
</evidence>
<protein>
    <recommendedName>
        <fullName evidence="4">Pectate lyase</fullName>
    </recommendedName>
</protein>
<gene>
    <name evidence="2" type="ORF">GQ466_14725</name>
</gene>
<proteinExistence type="predicted"/>
<dbReference type="InterPro" id="IPR006311">
    <property type="entry name" value="TAT_signal"/>
</dbReference>
<keyword evidence="3" id="KW-1185">Reference proteome</keyword>
<comment type="caution">
    <text evidence="2">The sequence shown here is derived from an EMBL/GenBank/DDBJ whole genome shotgun (WGS) entry which is preliminary data.</text>
</comment>
<reference evidence="2 3" key="1">
    <citation type="submission" date="2019-12" db="EMBL/GenBank/DDBJ databases">
        <title>Nocardia macrotermitis sp. nov. and Nocardia aurantia sp. nov., isolated from the gut of the fungus growing-termite Macrotermes natalensis.</title>
        <authorList>
            <person name="Christine B."/>
            <person name="Rene B."/>
        </authorList>
    </citation>
    <scope>NUCLEOTIDE SEQUENCE [LARGE SCALE GENOMIC DNA]</scope>
    <source>
        <strain evidence="2 3">DSM 102126</strain>
    </source>
</reference>